<evidence type="ECO:0000259" key="2">
    <source>
        <dbReference type="Pfam" id="PF09820"/>
    </source>
</evidence>
<proteinExistence type="predicted"/>
<protein>
    <recommendedName>
        <fullName evidence="2">AAA-ATPase-like domain-containing protein</fullName>
    </recommendedName>
</protein>
<reference evidence="3" key="1">
    <citation type="journal article" date="2023" name="bioRxiv">
        <title>Scaffold-level genome assemblies of two parasitoid biocontrol wasps reveal the parthenogenesis mechanism and an associated novel virus.</title>
        <authorList>
            <person name="Inwood S."/>
            <person name="Skelly J."/>
            <person name="Guhlin J."/>
            <person name="Harrop T."/>
            <person name="Goldson S."/>
            <person name="Dearden P."/>
        </authorList>
    </citation>
    <scope>NUCLEOTIDE SEQUENCE</scope>
    <source>
        <strain evidence="3">Irish</strain>
        <tissue evidence="3">Whole body</tissue>
    </source>
</reference>
<feature type="domain" description="AAA-ATPase-like" evidence="2">
    <location>
        <begin position="117"/>
        <end position="256"/>
    </location>
</feature>
<dbReference type="Proteomes" id="UP001168990">
    <property type="component" value="Unassembled WGS sequence"/>
</dbReference>
<dbReference type="InterPro" id="IPR018631">
    <property type="entry name" value="AAA-ATPase-like_dom"/>
</dbReference>
<evidence type="ECO:0000313" key="3">
    <source>
        <dbReference type="EMBL" id="KAK0175909.1"/>
    </source>
</evidence>
<gene>
    <name evidence="3" type="ORF">PV328_000099</name>
</gene>
<sequence>MESPTAKRPKMSEHESNESNESTPTSSDIQKMEKPKITYSTYDTHYNDPYYVDKTLLIKELMVDNHFLVTAPSRFGKSLNMDMVKRFVEIEVDDHGERIELKYDEKNRCLEEKQPNSNNYKLFQGKKISLEKEIMYTHFGRYPTIHVDFGAVKGKNFEQILDQLREAINIAFRKHTYLLESDLWNREAFDKEDFMKYVMPKKSESLSPKQIDSGLVYLAEVLHARFSRKVFVFIDEIDVPLNAIVYGSEMKSEDRKPTIDLLQMIILKLLKMSDNFVERSLSNACHQLAGMLSDSANNVKVSRFLQDDSFGELYGFEETEVRSLLEKAGLIEYFEGVKKKYDGYMAKSTRGKDIEIYSPWGILQYINSKKLNNYWAARIPKVIKKQIGHHKIRPKLLRLMSRETVRIKYIPKLEFDNIQRLCEVVQKSEIDGDDADLFFQFLYEMGLFRLNDHTDNNLWLEIPNDSVHSEIDLYIRHYDSVKAYYNHCPKLIGNFIESVKNVGKSCNENSVRDVAKSIEVLFTNGKRGPTNEFEVRRVVDAYLLQYFGEVASERYTADGNRCDTLVWDEINGVLFTFEWKFGKVEKFNKHKNRINDMFNMKYTMKLEQRFLRSYVENQMNFNVF</sequence>
<feature type="domain" description="AAA-ATPase-like" evidence="2">
    <location>
        <begin position="47"/>
        <end position="97"/>
    </location>
</feature>
<dbReference type="PANTHER" id="PTHR34825:SF1">
    <property type="entry name" value="AAA-ATPASE-LIKE DOMAIN-CONTAINING PROTEIN"/>
    <property type="match status" value="1"/>
</dbReference>
<evidence type="ECO:0000313" key="4">
    <source>
        <dbReference type="Proteomes" id="UP001168990"/>
    </source>
</evidence>
<dbReference type="EMBL" id="JAQQBS010000001">
    <property type="protein sequence ID" value="KAK0175909.1"/>
    <property type="molecule type" value="Genomic_DNA"/>
</dbReference>
<name>A0AA39FV86_9HYME</name>
<feature type="region of interest" description="Disordered" evidence="1">
    <location>
        <begin position="1"/>
        <end position="33"/>
    </location>
</feature>
<dbReference type="PANTHER" id="PTHR34825">
    <property type="entry name" value="CONSERVED PROTEIN, WITH A WEAK D-GALACTARATE DEHYDRATASE/ALTRONATE HYDROLASE DOMAIN"/>
    <property type="match status" value="1"/>
</dbReference>
<keyword evidence="4" id="KW-1185">Reference proteome</keyword>
<comment type="caution">
    <text evidence="3">The sequence shown here is derived from an EMBL/GenBank/DDBJ whole genome shotgun (WGS) entry which is preliminary data.</text>
</comment>
<dbReference type="AlphaFoldDB" id="A0AA39FV86"/>
<organism evidence="3 4">
    <name type="scientific">Microctonus aethiopoides</name>
    <dbReference type="NCBI Taxonomy" id="144406"/>
    <lineage>
        <taxon>Eukaryota</taxon>
        <taxon>Metazoa</taxon>
        <taxon>Ecdysozoa</taxon>
        <taxon>Arthropoda</taxon>
        <taxon>Hexapoda</taxon>
        <taxon>Insecta</taxon>
        <taxon>Pterygota</taxon>
        <taxon>Neoptera</taxon>
        <taxon>Endopterygota</taxon>
        <taxon>Hymenoptera</taxon>
        <taxon>Apocrita</taxon>
        <taxon>Ichneumonoidea</taxon>
        <taxon>Braconidae</taxon>
        <taxon>Euphorinae</taxon>
        <taxon>Microctonus</taxon>
    </lineage>
</organism>
<evidence type="ECO:0000256" key="1">
    <source>
        <dbReference type="SAM" id="MobiDB-lite"/>
    </source>
</evidence>
<dbReference type="Pfam" id="PF09820">
    <property type="entry name" value="AAA-ATPase_like"/>
    <property type="match status" value="2"/>
</dbReference>
<accession>A0AA39FV86</accession>
<reference evidence="3" key="2">
    <citation type="submission" date="2023-03" db="EMBL/GenBank/DDBJ databases">
        <authorList>
            <person name="Inwood S.N."/>
            <person name="Skelly J.G."/>
            <person name="Guhlin J."/>
            <person name="Harrop T.W.R."/>
            <person name="Goldson S.G."/>
            <person name="Dearden P.K."/>
        </authorList>
    </citation>
    <scope>NUCLEOTIDE SEQUENCE</scope>
    <source>
        <strain evidence="3">Irish</strain>
        <tissue evidence="3">Whole body</tissue>
    </source>
</reference>